<organism evidence="1">
    <name type="scientific">Siphoviridae sp. ctE6L85</name>
    <dbReference type="NCBI Taxonomy" id="2826202"/>
    <lineage>
        <taxon>Viruses</taxon>
        <taxon>Duplodnaviria</taxon>
        <taxon>Heunggongvirae</taxon>
        <taxon>Uroviricota</taxon>
        <taxon>Caudoviricetes</taxon>
    </lineage>
</organism>
<reference evidence="1" key="1">
    <citation type="journal article" date="2021" name="Proc. Natl. Acad. Sci. U.S.A.">
        <title>A Catalog of Tens of Thousands of Viruses from Human Metagenomes Reveals Hidden Associations with Chronic Diseases.</title>
        <authorList>
            <person name="Tisza M.J."/>
            <person name="Buck C.B."/>
        </authorList>
    </citation>
    <scope>NUCLEOTIDE SEQUENCE</scope>
    <source>
        <strain evidence="1">CtE6L85</strain>
    </source>
</reference>
<name>A0A8S5QR77_9CAUD</name>
<dbReference type="Pfam" id="PF24591">
    <property type="entry name" value="Phage_YunG-like"/>
    <property type="match status" value="1"/>
</dbReference>
<dbReference type="EMBL" id="BK015711">
    <property type="protein sequence ID" value="DAE21337.1"/>
    <property type="molecule type" value="Genomic_DNA"/>
</dbReference>
<dbReference type="InterPro" id="IPR056239">
    <property type="entry name" value="Phage_YunG-like"/>
</dbReference>
<accession>A0A8S5QR77</accession>
<protein>
    <submittedName>
        <fullName evidence="1">Uncharacterized protein</fullName>
    </submittedName>
</protein>
<evidence type="ECO:0000313" key="1">
    <source>
        <dbReference type="EMBL" id="DAE21337.1"/>
    </source>
</evidence>
<proteinExistence type="predicted"/>
<sequence length="106" mass="12530">MQESHPKELRTAVSTIEHFLARFHLADDVDTVFTSDCCYWFAVILHCRFPDSTLMYDQVENHFVTQIQGRLYDITGDVTEKYQAEPWDALDDELLKKRIIRDCILF</sequence>